<keyword evidence="1" id="KW-0479">Metal-binding</keyword>
<name>A0A6M0K5T5_9GAMM</name>
<dbReference type="GO" id="GO:0046872">
    <property type="term" value="F:metal ion binding"/>
    <property type="evidence" value="ECO:0007669"/>
    <property type="project" value="UniProtKB-KW"/>
</dbReference>
<dbReference type="SUPFAM" id="SSF49785">
    <property type="entry name" value="Galactose-binding domain-like"/>
    <property type="match status" value="1"/>
</dbReference>
<dbReference type="Gene3D" id="2.60.120.260">
    <property type="entry name" value="Galactose-binding domain-like"/>
    <property type="match status" value="1"/>
</dbReference>
<dbReference type="InterPro" id="IPR000421">
    <property type="entry name" value="FA58C"/>
</dbReference>
<dbReference type="Pfam" id="PF00754">
    <property type="entry name" value="F5_F8_type_C"/>
    <property type="match status" value="1"/>
</dbReference>
<evidence type="ECO:0000256" key="2">
    <source>
        <dbReference type="ARBA" id="ARBA00022837"/>
    </source>
</evidence>
<reference evidence="6 7" key="1">
    <citation type="submission" date="2020-02" db="EMBL/GenBank/DDBJ databases">
        <title>Genome sequences of Thiorhodococcus mannitoliphagus and Thiorhodococcus minor, purple sulfur photosynthetic bacteria in the gammaproteobacterial family, Chromatiaceae.</title>
        <authorList>
            <person name="Aviles F.A."/>
            <person name="Meyer T.E."/>
            <person name="Kyndt J.A."/>
        </authorList>
    </citation>
    <scope>NUCLEOTIDE SEQUENCE [LARGE SCALE GENOMIC DNA]</scope>
    <source>
        <strain evidence="6 7">DSM 11518</strain>
    </source>
</reference>
<evidence type="ECO:0008006" key="8">
    <source>
        <dbReference type="Google" id="ProtNLM"/>
    </source>
</evidence>
<feature type="domain" description="PilY1 beta-propeller" evidence="5">
    <location>
        <begin position="941"/>
        <end position="1195"/>
    </location>
</feature>
<feature type="domain" description="F5/8 type C" evidence="4">
    <location>
        <begin position="146"/>
        <end position="274"/>
    </location>
</feature>
<dbReference type="Proteomes" id="UP000483379">
    <property type="component" value="Unassembled WGS sequence"/>
</dbReference>
<gene>
    <name evidence="6" type="ORF">G3446_25385</name>
</gene>
<feature type="signal peptide" evidence="3">
    <location>
        <begin position="1"/>
        <end position="26"/>
    </location>
</feature>
<dbReference type="RefSeq" id="WP_164456466.1">
    <property type="nucleotide sequence ID" value="NZ_JAAIJQ010000156.1"/>
</dbReference>
<feature type="chain" id="PRO_5026919160" description="PilC beta-propeller domain-containing protein" evidence="3">
    <location>
        <begin position="27"/>
        <end position="1503"/>
    </location>
</feature>
<sequence>MDNRASRFLSLCLTGAIAIASGGAHSAVSGYANGQFYSVPPDLQQSIPPNVLLNLSVETPMGGAAYNDYIGSSPGCGGRTESKIGTCFNPANTYIGYFDPTKCYQYQGVADRYFDQEEWEPVSTGMDSRGADSYEPDGEGARIGWPYAAFDGDLDTIWHTEWTDEDTPQPHWIIIDLGSTLSDIAGFRYVPRSGGGNGTIKDYEIYLSDTTTDLIPATRVSEPSASPVASGRWEYDNAGDPQEVPFGTNQSGRYLMLRSTSEVNDAAWTSAAEIQLLKELGPENYFYPSGDVSSGACNGSTWSGNFLNWATMTAIDEFILAMTGGHRTYDTPDKVVVERARKTDNDNWYPWKAIGSSINGVSPSTVTPYSVDELWVYNTAYGFEVATNKDDAKVGSGSGYLDFFGAAVQVCDIDEGVEQNCTKYTDDSDIWYKPEGLMQRNMQRMRFGIMAYSNDNSKARDGGVLRAPMKFVGPKLPSGQDNPDKEYTDQGDYIDNPENYADGNSGVLNYLNKFHKPGYKSYDPVSELFYECLNYYKNRGPTSTFYSGLTEAQKGGFPVYETWDDPIQYWCQTNYIIGINDAYPWLDKKLPGTSFTSCPVATDASGNQSANDCGEPSNPDPDINVTSLTNQVGAMESRGAIGEDYAYDQSGRNNSNYIGGLAYYANTNDIRDDFIGDQTVTTFMIDSQEYHATPNVGNTNVLWLAGKYGGFVDDNGDGVPQDGEWDSDNDGEPDNYVLATSPEKMVSALERAFSVAASGLRSSQSAASVGLNTRAGLGAVYQSAYITSFQDDTDTGNRAEWIGQLKMAPIDENAIIGTEYWDAIEVLQAIDEPTVNRGWTDSSNPVEAGQRYIFSWFDGNLDGVADTGEQVVLDSSAITEDNYPYFDLVSVLDKTDTTQVSAAIAEVAGLVDFIRGDTTDATKRNRVADYDDDGTTEALLLGDIVHSQPVAVGKPAEDFDLLYDDVSYADFKVQYKARRTVVYAGANDGLLHAFNAGFFDGSSYSATGSGGESAHALGTELWAYAPFNLLPHLKWLQSSSYDHVYYMDGPMKAFDAKIFPDDTDHPDGWGTVLVAGMRLGGAPMTVDTADDGFGGAGAANDHEFASAWVLIDITNPEKPPKLLAEIKDPTNDFETGMGFSFSEPAVFTIRENDDSPNDWYLVFGNGPNDLSTVSTDQSAKIYIYKLNDGARDFVTGFAPLTLTPSHTGYVGGVTSVDWNLNYKADTLYFGTTGSSPGEGRFLKIDLGEDASPANWVVTEMIDMMAPVIIKPTVTVDNSGNHWVYFGTGRLETDADTSLSQQEYLVGIRDETATTYPIALADLKDVTDITVYSNGAVDGDTADGSTTLSGLDFTINSSGSYNGWLRKLAFDSGQPSERNLSRHSLLGGALISTTYKPDTDLCTLGLSNLYALYYKTGTAYSDGFLGYGTNDGNGTPALAYRQIAEGIAMAPALHIGEVATGSQTNDEVTAVVQDSNAEIHKQALETESPLDSGEISWRELGTCY</sequence>
<accession>A0A6M0K5T5</accession>
<dbReference type="InterPro" id="IPR008707">
    <property type="entry name" value="B-propeller_PilY1"/>
</dbReference>
<dbReference type="EMBL" id="JAAIJQ010000156">
    <property type="protein sequence ID" value="NEV65138.1"/>
    <property type="molecule type" value="Genomic_DNA"/>
</dbReference>
<organism evidence="6 7">
    <name type="scientific">Thiorhodococcus minor</name>
    <dbReference type="NCBI Taxonomy" id="57489"/>
    <lineage>
        <taxon>Bacteria</taxon>
        <taxon>Pseudomonadati</taxon>
        <taxon>Pseudomonadota</taxon>
        <taxon>Gammaproteobacteria</taxon>
        <taxon>Chromatiales</taxon>
        <taxon>Chromatiaceae</taxon>
        <taxon>Thiorhodococcus</taxon>
    </lineage>
</organism>
<keyword evidence="7" id="KW-1185">Reference proteome</keyword>
<comment type="caution">
    <text evidence="6">The sequence shown here is derived from an EMBL/GenBank/DDBJ whole genome shotgun (WGS) entry which is preliminary data.</text>
</comment>
<keyword evidence="2" id="KW-0106">Calcium</keyword>
<proteinExistence type="predicted"/>
<dbReference type="InterPro" id="IPR008979">
    <property type="entry name" value="Galactose-bd-like_sf"/>
</dbReference>
<evidence type="ECO:0000313" key="6">
    <source>
        <dbReference type="EMBL" id="NEV65138.1"/>
    </source>
</evidence>
<keyword evidence="3" id="KW-0732">Signal</keyword>
<evidence type="ECO:0000256" key="1">
    <source>
        <dbReference type="ARBA" id="ARBA00022723"/>
    </source>
</evidence>
<evidence type="ECO:0000259" key="4">
    <source>
        <dbReference type="Pfam" id="PF00754"/>
    </source>
</evidence>
<evidence type="ECO:0000256" key="3">
    <source>
        <dbReference type="SAM" id="SignalP"/>
    </source>
</evidence>
<protein>
    <recommendedName>
        <fullName evidence="8">PilC beta-propeller domain-containing protein</fullName>
    </recommendedName>
</protein>
<evidence type="ECO:0000259" key="5">
    <source>
        <dbReference type="Pfam" id="PF05567"/>
    </source>
</evidence>
<dbReference type="Pfam" id="PF05567">
    <property type="entry name" value="T4P_PilY1"/>
    <property type="match status" value="1"/>
</dbReference>
<evidence type="ECO:0000313" key="7">
    <source>
        <dbReference type="Proteomes" id="UP000483379"/>
    </source>
</evidence>